<dbReference type="NCBIfam" id="NF041163">
    <property type="entry name" value="encap_f2b"/>
    <property type="match status" value="1"/>
</dbReference>
<dbReference type="NCBIfam" id="NF041162">
    <property type="entry name" value="encap_f2a"/>
    <property type="match status" value="1"/>
</dbReference>
<dbReference type="SMART" id="SM00100">
    <property type="entry name" value="cNMP"/>
    <property type="match status" value="1"/>
</dbReference>
<organism evidence="2">
    <name type="scientific">Planktothricoides sp. SpSt-374</name>
    <dbReference type="NCBI Taxonomy" id="2282167"/>
    <lineage>
        <taxon>Bacteria</taxon>
        <taxon>Bacillati</taxon>
        <taxon>Cyanobacteriota</taxon>
        <taxon>Cyanophyceae</taxon>
        <taxon>Oscillatoriophycideae</taxon>
        <taxon>Oscillatoriales</taxon>
        <taxon>Oscillatoriaceae</taxon>
        <taxon>Planktothricoides</taxon>
    </lineage>
</organism>
<dbReference type="Gene3D" id="2.60.120.10">
    <property type="entry name" value="Jelly Rolls"/>
    <property type="match status" value="1"/>
</dbReference>
<proteinExistence type="predicted"/>
<dbReference type="Pfam" id="PF00027">
    <property type="entry name" value="cNMP_binding"/>
    <property type="match status" value="1"/>
</dbReference>
<dbReference type="InterPro" id="IPR014710">
    <property type="entry name" value="RmlC-like_jellyroll"/>
</dbReference>
<dbReference type="PANTHER" id="PTHR11635:SF152">
    <property type="entry name" value="CAMP-DEPENDENT PROTEIN KINASE TYPE I REGULATORY SUBUNIT-RELATED"/>
    <property type="match status" value="1"/>
</dbReference>
<dbReference type="InterPro" id="IPR018490">
    <property type="entry name" value="cNMP-bd_dom_sf"/>
</dbReference>
<protein>
    <submittedName>
        <fullName evidence="2">Cyclic nucleotide-binding domain-containing protein</fullName>
    </submittedName>
</protein>
<dbReference type="PROSITE" id="PS50042">
    <property type="entry name" value="CNMP_BINDING_3"/>
    <property type="match status" value="1"/>
</dbReference>
<dbReference type="InterPro" id="IPR045641">
    <property type="entry name" value="SrpI-like"/>
</dbReference>
<dbReference type="CDD" id="cd00038">
    <property type="entry name" value="CAP_ED"/>
    <property type="match status" value="1"/>
</dbReference>
<dbReference type="EMBL" id="DSPX01000017">
    <property type="protein sequence ID" value="HGF99423.1"/>
    <property type="molecule type" value="Genomic_DNA"/>
</dbReference>
<comment type="caution">
    <text evidence="2">The sequence shown here is derived from an EMBL/GenBank/DDBJ whole genome shotgun (WGS) entry which is preliminary data.</text>
</comment>
<dbReference type="PRINTS" id="PR00103">
    <property type="entry name" value="CAMPKINASE"/>
</dbReference>
<evidence type="ECO:0000259" key="1">
    <source>
        <dbReference type="PROSITE" id="PS50042"/>
    </source>
</evidence>
<sequence length="481" mass="53514">MTPIATNPIRKQQSLDANVARNLSVTTNTVPQMTGIAPRWLLHFLPWVQVQSGTYRVNRTKVVIKESPKVRVNNSNGYSNVAPEDLLTIPILSDIAISEAAALAKNFQTESFGMGETIVTEGQKDDKFYIVAQGKLEVLVRGEQGYPLRLAVLGAGDYFGEVDLYKDMPSDATVRTLTPSRLLTLSKACFDQVVSQSPQVLDNLRRAVENRMRLKTLLNLYGEEKVALAADYQGETELPASFVDYESEPQEYELSIVQTILRVHTRVTDIYNEPIDQLREQIRLTVEGMKEQQEWEIINNSAFGLLNAAAPSMRVQPRYGAPTPDDLDEMLARVWKKPAFFLAHPRAIAAFGRECTRRGVPPATINLFGSPFVTWRGVPIVPCDKLEVQNRTGNPYGPGKTNILLVRAGEKEQGVVGLHQMGIPGEQMPGLSVRFMGINSQALASYLMTVYFSCAVLTDDALAVLENVEVGYYHDYQYPNA</sequence>
<dbReference type="GO" id="GO:0005829">
    <property type="term" value="C:cytosol"/>
    <property type="evidence" value="ECO:0007669"/>
    <property type="project" value="TreeGrafter"/>
</dbReference>
<dbReference type="InterPro" id="IPR000595">
    <property type="entry name" value="cNMP-bd_dom"/>
</dbReference>
<dbReference type="GO" id="GO:0005952">
    <property type="term" value="C:cAMP-dependent protein kinase complex"/>
    <property type="evidence" value="ECO:0007669"/>
    <property type="project" value="InterPro"/>
</dbReference>
<dbReference type="Pfam" id="PF19307">
    <property type="entry name" value="SrpI-like"/>
    <property type="match status" value="1"/>
</dbReference>
<dbReference type="InterPro" id="IPR049817">
    <property type="entry name" value="Encap_f2b"/>
</dbReference>
<accession>A0A7C3ZJQ7</accession>
<name>A0A7C3ZJQ7_9CYAN</name>
<dbReference type="InterPro" id="IPR050503">
    <property type="entry name" value="cAMP-dep_PK_reg_su-like"/>
</dbReference>
<gene>
    <name evidence="2" type="ORF">ENR15_01810</name>
</gene>
<dbReference type="InterPro" id="IPR049822">
    <property type="entry name" value="Encap_f2a"/>
</dbReference>
<evidence type="ECO:0000313" key="2">
    <source>
        <dbReference type="EMBL" id="HGF99423.1"/>
    </source>
</evidence>
<dbReference type="PANTHER" id="PTHR11635">
    <property type="entry name" value="CAMP-DEPENDENT PROTEIN KINASE REGULATORY CHAIN"/>
    <property type="match status" value="1"/>
</dbReference>
<feature type="domain" description="Cyclic nucleotide-binding" evidence="1">
    <location>
        <begin position="91"/>
        <end position="211"/>
    </location>
</feature>
<dbReference type="SUPFAM" id="SSF51206">
    <property type="entry name" value="cAMP-binding domain-like"/>
    <property type="match status" value="1"/>
</dbReference>
<dbReference type="AlphaFoldDB" id="A0A7C3ZJQ7"/>
<reference evidence="2" key="1">
    <citation type="journal article" date="2020" name="mSystems">
        <title>Genome- and Community-Level Interaction Insights into Carbon Utilization and Element Cycling Functions of Hydrothermarchaeota in Hydrothermal Sediment.</title>
        <authorList>
            <person name="Zhou Z."/>
            <person name="Liu Y."/>
            <person name="Xu W."/>
            <person name="Pan J."/>
            <person name="Luo Z.H."/>
            <person name="Li M."/>
        </authorList>
    </citation>
    <scope>NUCLEOTIDE SEQUENCE [LARGE SCALE GENOMIC DNA]</scope>
    <source>
        <strain evidence="2">SpSt-374</strain>
    </source>
</reference>